<reference evidence="1 2" key="1">
    <citation type="submission" date="2012-02" db="EMBL/GenBank/DDBJ databases">
        <title>Complete genome sequence of Actinoplanes missouriensis 431 (= NBRC 102363).</title>
        <authorList>
            <person name="Ohnishi Y."/>
            <person name="Ishikawa J."/>
            <person name="Sekine M."/>
            <person name="Hosoyama A."/>
            <person name="Harada T."/>
            <person name="Narita H."/>
            <person name="Hata T."/>
            <person name="Konno Y."/>
            <person name="Tutikane K."/>
            <person name="Fujita N."/>
            <person name="Horinouchi S."/>
            <person name="Hayakawa M."/>
        </authorList>
    </citation>
    <scope>NUCLEOTIDE SEQUENCE [LARGE SCALE GENOMIC DNA]</scope>
    <source>
        <strain evidence="2">ATCC 14538 / DSM 43046 / CBS 188.64 / JCM 3121 / NBRC 102363 / NCIMB 12654 / NRRL B-3342 / UNCC 431</strain>
    </source>
</reference>
<dbReference type="Proteomes" id="UP000007882">
    <property type="component" value="Chromosome"/>
</dbReference>
<dbReference type="AlphaFoldDB" id="I0GZG8"/>
<name>I0GZG8_ACTM4</name>
<gene>
    <name evidence="1" type="ordered locus">AMIS_9350</name>
</gene>
<dbReference type="RefSeq" id="WP_014441052.1">
    <property type="nucleotide sequence ID" value="NC_017093.1"/>
</dbReference>
<organism evidence="1 2">
    <name type="scientific">Actinoplanes missouriensis (strain ATCC 14538 / DSM 43046 / CBS 188.64 / JCM 3121 / NBRC 102363 / NCIMB 12654 / NRRL B-3342 / UNCC 431)</name>
    <dbReference type="NCBI Taxonomy" id="512565"/>
    <lineage>
        <taxon>Bacteria</taxon>
        <taxon>Bacillati</taxon>
        <taxon>Actinomycetota</taxon>
        <taxon>Actinomycetes</taxon>
        <taxon>Micromonosporales</taxon>
        <taxon>Micromonosporaceae</taxon>
        <taxon>Actinoplanes</taxon>
    </lineage>
</organism>
<dbReference type="eggNOG" id="COG3545">
    <property type="taxonomic scope" value="Bacteria"/>
</dbReference>
<accession>I0GZG8</accession>
<dbReference type="STRING" id="512565.AMIS_9350"/>
<dbReference type="Pfam" id="PF06821">
    <property type="entry name" value="Ser_hydrolase"/>
    <property type="match status" value="1"/>
</dbReference>
<dbReference type="EMBL" id="AP012319">
    <property type="protein sequence ID" value="BAL86155.1"/>
    <property type="molecule type" value="Genomic_DNA"/>
</dbReference>
<evidence type="ECO:0000313" key="1">
    <source>
        <dbReference type="EMBL" id="BAL86155.1"/>
    </source>
</evidence>
<keyword evidence="2" id="KW-1185">Reference proteome</keyword>
<protein>
    <recommendedName>
        <fullName evidence="3">Hydrolase</fullName>
    </recommendedName>
</protein>
<evidence type="ECO:0008006" key="3">
    <source>
        <dbReference type="Google" id="ProtNLM"/>
    </source>
</evidence>
<dbReference type="SUPFAM" id="SSF53474">
    <property type="entry name" value="alpha/beta-Hydrolases"/>
    <property type="match status" value="1"/>
</dbReference>
<dbReference type="PATRIC" id="fig|512565.3.peg.939"/>
<dbReference type="HOGENOM" id="CLU_088863_3_0_11"/>
<proteinExistence type="predicted"/>
<dbReference type="OrthoDB" id="9804993at2"/>
<dbReference type="InterPro" id="IPR029058">
    <property type="entry name" value="AB_hydrolase_fold"/>
</dbReference>
<evidence type="ECO:0000313" key="2">
    <source>
        <dbReference type="Proteomes" id="UP000007882"/>
    </source>
</evidence>
<dbReference type="Gene3D" id="3.40.50.1820">
    <property type="entry name" value="alpha/beta hydrolase"/>
    <property type="match status" value="1"/>
</dbReference>
<dbReference type="KEGG" id="ams:AMIS_9350"/>
<dbReference type="InterPro" id="IPR010662">
    <property type="entry name" value="RBBP9/YdeN"/>
</dbReference>
<sequence>MTGQSFLLLHGWQNRRPPTHWQHWLAGELTAQGHSVDYPQLPNPDFPVLDEWLAELRTRVAAMPGTTRTVLCHSLGCLLWLNAAARGEVPLRVDRVVLVAPPSPSVTRSHPEIAGFAPSPVTPAQLSAASAYTRLVGTDNDPYFPEDITTVYGDPLAVPTDVIPGAEHLNHESGYGPWPSLLTWATAPDPHTPIQPRPRH</sequence>
<dbReference type="GO" id="GO:0016787">
    <property type="term" value="F:hydrolase activity"/>
    <property type="evidence" value="ECO:0007669"/>
    <property type="project" value="InterPro"/>
</dbReference>